<evidence type="ECO:0008006" key="3">
    <source>
        <dbReference type="Google" id="ProtNLM"/>
    </source>
</evidence>
<dbReference type="AlphaFoldDB" id="A0AAD6S658"/>
<dbReference type="Proteomes" id="UP001218188">
    <property type="component" value="Unassembled WGS sequence"/>
</dbReference>
<comment type="caution">
    <text evidence="1">The sequence shown here is derived from an EMBL/GenBank/DDBJ whole genome shotgun (WGS) entry which is preliminary data.</text>
</comment>
<dbReference type="EMBL" id="JARJCM010000282">
    <property type="protein sequence ID" value="KAJ7019827.1"/>
    <property type="molecule type" value="Genomic_DNA"/>
</dbReference>
<organism evidence="1 2">
    <name type="scientific">Mycena alexandri</name>
    <dbReference type="NCBI Taxonomy" id="1745969"/>
    <lineage>
        <taxon>Eukaryota</taxon>
        <taxon>Fungi</taxon>
        <taxon>Dikarya</taxon>
        <taxon>Basidiomycota</taxon>
        <taxon>Agaricomycotina</taxon>
        <taxon>Agaricomycetes</taxon>
        <taxon>Agaricomycetidae</taxon>
        <taxon>Agaricales</taxon>
        <taxon>Marasmiineae</taxon>
        <taxon>Mycenaceae</taxon>
        <taxon>Mycena</taxon>
    </lineage>
</organism>
<evidence type="ECO:0000313" key="1">
    <source>
        <dbReference type="EMBL" id="KAJ7019827.1"/>
    </source>
</evidence>
<dbReference type="Gene3D" id="3.80.10.10">
    <property type="entry name" value="Ribonuclease Inhibitor"/>
    <property type="match status" value="1"/>
</dbReference>
<evidence type="ECO:0000313" key="2">
    <source>
        <dbReference type="Proteomes" id="UP001218188"/>
    </source>
</evidence>
<dbReference type="SUPFAM" id="SSF52047">
    <property type="entry name" value="RNI-like"/>
    <property type="match status" value="1"/>
</dbReference>
<reference evidence="1" key="1">
    <citation type="submission" date="2023-03" db="EMBL/GenBank/DDBJ databases">
        <title>Massive genome expansion in bonnet fungi (Mycena s.s.) driven by repeated elements and novel gene families across ecological guilds.</title>
        <authorList>
            <consortium name="Lawrence Berkeley National Laboratory"/>
            <person name="Harder C.B."/>
            <person name="Miyauchi S."/>
            <person name="Viragh M."/>
            <person name="Kuo A."/>
            <person name="Thoen E."/>
            <person name="Andreopoulos B."/>
            <person name="Lu D."/>
            <person name="Skrede I."/>
            <person name="Drula E."/>
            <person name="Henrissat B."/>
            <person name="Morin E."/>
            <person name="Kohler A."/>
            <person name="Barry K."/>
            <person name="LaButti K."/>
            <person name="Morin E."/>
            <person name="Salamov A."/>
            <person name="Lipzen A."/>
            <person name="Mereny Z."/>
            <person name="Hegedus B."/>
            <person name="Baldrian P."/>
            <person name="Stursova M."/>
            <person name="Weitz H."/>
            <person name="Taylor A."/>
            <person name="Grigoriev I.V."/>
            <person name="Nagy L.G."/>
            <person name="Martin F."/>
            <person name="Kauserud H."/>
        </authorList>
    </citation>
    <scope>NUCLEOTIDE SEQUENCE</scope>
    <source>
        <strain evidence="1">CBHHK200</strain>
    </source>
</reference>
<name>A0AAD6S658_9AGAR</name>
<accession>A0AAD6S658</accession>
<feature type="non-terminal residue" evidence="1">
    <location>
        <position position="351"/>
    </location>
</feature>
<protein>
    <recommendedName>
        <fullName evidence="3">F-box domain-containing protein</fullName>
    </recommendedName>
</protein>
<dbReference type="InterPro" id="IPR032675">
    <property type="entry name" value="LRR_dom_sf"/>
</dbReference>
<keyword evidence="2" id="KW-1185">Reference proteome</keyword>
<gene>
    <name evidence="1" type="ORF">C8F04DRAFT_1146458</name>
</gene>
<sequence length="351" mass="40427">MKEQNPTPLPRIVLAIPELLDHIVDYLADSSEDLLACALVSKSWVPRAQFYLFRKIELLPPNKWNDTQVHVRLLQILRASPFRLLDCLYSIPLPNLEEISVECTGDQYAWSMDIQTSLRVRDIFMSIPTLSRVNFSGKFRSISIFHHYFENCAANIQSLELVNVCLEDEEHETPPDPPPSFIPSRMQLFSQLKSLQLQDLQWAQFQRLLAPSFPSLECLKLQDCVGNVDGNIDLDFGMLTALKRLDVDTYESRLPWVLATLGSLPLNNSLQTLSLRFHCVTAQHQDIFNTFDTDITNMDTVHSLRRVEMHLSAWQLINTQPVMDVPTFQSYFPSLTSKGRLFIYRESLLRL</sequence>
<proteinExistence type="predicted"/>